<evidence type="ECO:0000313" key="2">
    <source>
        <dbReference type="Proteomes" id="UP000829992"/>
    </source>
</evidence>
<protein>
    <submittedName>
        <fullName evidence="1">Uncharacterized protein</fullName>
    </submittedName>
</protein>
<reference evidence="1 2" key="1">
    <citation type="submission" date="2022-05" db="EMBL/GenBank/DDBJ databases">
        <authorList>
            <person name="Zhou X."/>
            <person name="Li K."/>
            <person name="Man Y."/>
        </authorList>
    </citation>
    <scope>NUCLEOTIDE SEQUENCE [LARGE SCALE GENOMIC DNA]</scope>
    <source>
        <strain evidence="1 2">MS405</strain>
    </source>
</reference>
<organism evidence="1 2">
    <name type="scientific">Streptomyces durmitorensis</name>
    <dbReference type="NCBI Taxonomy" id="319947"/>
    <lineage>
        <taxon>Bacteria</taxon>
        <taxon>Bacillati</taxon>
        <taxon>Actinomycetota</taxon>
        <taxon>Actinomycetes</taxon>
        <taxon>Kitasatosporales</taxon>
        <taxon>Streptomycetaceae</taxon>
        <taxon>Streptomyces</taxon>
    </lineage>
</organism>
<name>A0ABY4PKB4_9ACTN</name>
<accession>A0ABY4PKB4</accession>
<dbReference type="RefSeq" id="WP_249585665.1">
    <property type="nucleotide sequence ID" value="NZ_BAAAQL010000002.1"/>
</dbReference>
<dbReference type="EMBL" id="CP097289">
    <property type="protein sequence ID" value="UQT54167.1"/>
    <property type="molecule type" value="Genomic_DNA"/>
</dbReference>
<keyword evidence="2" id="KW-1185">Reference proteome</keyword>
<dbReference type="Proteomes" id="UP000829992">
    <property type="component" value="Chromosome"/>
</dbReference>
<sequence length="96" mass="10350">MTSPATILPTVNWDAEADFLLPPPDPTQRLDMAAPTVLTPRDRHRLSLHATLTTAGIPPHPDDTKAIDALSTLDDTVALAICRWLSTHAHPATPLT</sequence>
<proteinExistence type="predicted"/>
<evidence type="ECO:0000313" key="1">
    <source>
        <dbReference type="EMBL" id="UQT54167.1"/>
    </source>
</evidence>
<gene>
    <name evidence="1" type="ORF">M4V62_03210</name>
</gene>